<comment type="similarity">
    <text evidence="4">Belongs to the ABC transporter superfamily. ABCF family. EF3 (TC 3.A.1.121) subfamily.</text>
</comment>
<feature type="compositionally biased region" description="Basic and acidic residues" evidence="6">
    <location>
        <begin position="56"/>
        <end position="68"/>
    </location>
</feature>
<evidence type="ECO:0000313" key="8">
    <source>
        <dbReference type="EMBL" id="CAE0606216.1"/>
    </source>
</evidence>
<keyword evidence="1" id="KW-0677">Repeat</keyword>
<dbReference type="InterPro" id="IPR003593">
    <property type="entry name" value="AAA+_ATPase"/>
</dbReference>
<evidence type="ECO:0000256" key="2">
    <source>
        <dbReference type="ARBA" id="ARBA00022741"/>
    </source>
</evidence>
<evidence type="ECO:0000256" key="3">
    <source>
        <dbReference type="ARBA" id="ARBA00022840"/>
    </source>
</evidence>
<dbReference type="PANTHER" id="PTHR42855">
    <property type="entry name" value="ABC TRANSPORTER ATP-BINDING SUBUNIT"/>
    <property type="match status" value="1"/>
</dbReference>
<gene>
    <name evidence="8" type="ORF">PSAL00342_LOCUS32</name>
</gene>
<keyword evidence="5" id="KW-0175">Coiled coil</keyword>
<feature type="compositionally biased region" description="Polar residues" evidence="6">
    <location>
        <begin position="69"/>
        <end position="82"/>
    </location>
</feature>
<feature type="compositionally biased region" description="Basic residues" evidence="6">
    <location>
        <begin position="670"/>
        <end position="683"/>
    </location>
</feature>
<dbReference type="InterPro" id="IPR051309">
    <property type="entry name" value="ABCF_ATPase"/>
</dbReference>
<keyword evidence="3" id="KW-0067">ATP-binding</keyword>
<evidence type="ECO:0000256" key="6">
    <source>
        <dbReference type="SAM" id="MobiDB-lite"/>
    </source>
</evidence>
<feature type="coiled-coil region" evidence="5">
    <location>
        <begin position="333"/>
        <end position="367"/>
    </location>
</feature>
<dbReference type="PROSITE" id="PS00211">
    <property type="entry name" value="ABC_TRANSPORTER_1"/>
    <property type="match status" value="2"/>
</dbReference>
<name>A0A7S3XC09_9CHLO</name>
<dbReference type="GO" id="GO:0005524">
    <property type="term" value="F:ATP binding"/>
    <property type="evidence" value="ECO:0007669"/>
    <property type="project" value="UniProtKB-KW"/>
</dbReference>
<dbReference type="EMBL" id="HBIS01000050">
    <property type="protein sequence ID" value="CAE0606216.1"/>
    <property type="molecule type" value="Transcribed_RNA"/>
</dbReference>
<dbReference type="Gene3D" id="3.40.50.300">
    <property type="entry name" value="P-loop containing nucleotide triphosphate hydrolases"/>
    <property type="match status" value="2"/>
</dbReference>
<dbReference type="FunFam" id="3.40.50.300:FF:000309">
    <property type="entry name" value="ABC transporter ATP-binding protein"/>
    <property type="match status" value="1"/>
</dbReference>
<dbReference type="InterPro" id="IPR003439">
    <property type="entry name" value="ABC_transporter-like_ATP-bd"/>
</dbReference>
<evidence type="ECO:0000259" key="7">
    <source>
        <dbReference type="PROSITE" id="PS50893"/>
    </source>
</evidence>
<dbReference type="AlphaFoldDB" id="A0A7S3XC09"/>
<feature type="compositionally biased region" description="Basic and acidic residues" evidence="6">
    <location>
        <begin position="630"/>
        <end position="639"/>
    </location>
</feature>
<dbReference type="SUPFAM" id="SSF52540">
    <property type="entry name" value="P-loop containing nucleoside triphosphate hydrolases"/>
    <property type="match status" value="2"/>
</dbReference>
<sequence>MVVRSTILRTKGKERIPCVSEKKKKQGRRRTVAAASTVEDATRNQQGTNAGTGRKRNQETKKEKKDTQVDGNGNTHVSNRTVGSGVRLEKVALAFKGQPLLRDVSWDVQKGERVGLVGFNGAGKTTQLKIITGEVDPDAGEILKQSKNMKVAYLTQEFEVQPNRTVREEFASVFEVQLNVAEEIEKVQQDLENSTEDMEKMGKLLDRLEELQSKAETVDMYAVDKDIDLMMPQLGFNPEDNDRLVSTFSGGWQMRISLGKILLQKPDLLLLDEPTNHLDLDAVEWLEQFLKQQDVPMVIVSHDREFLDQLCSKIVETERGVTSTYMGNYSDYVRQKQENMARQEVAYERQQKELDRLKEIVKRLSGGGQSGRATAAQKEIDKIMSPENFIEKPWAEKRKSFHFPKTERPGQKVLEISNLSHGYDGNLLFEDAELLVERGDKVAIIGPNGAGKSTLLRLVLGQEQPAEGKVELGEHNILVNYFVQNQAEYLEPHRTVIETLERAAPDAKMSEIKALLGRFNFKGDSMHKKVEWLSGGEKARLALAKFMLTPATVLILDEPTNHLDIPSKEALEEAVGSFEGSVVVVSHDRYFLKQIANRVIEVSDRQLQDYEGDYDYYLVKNKDAAAKDMERQAAQDEIQKNQTKAKSKVPKVDKKAEKKAKAKAFAAKKQSAKNTKKNSKRWN</sequence>
<feature type="domain" description="ABC transporter" evidence="7">
    <location>
        <begin position="414"/>
        <end position="629"/>
    </location>
</feature>
<dbReference type="SMART" id="SM00382">
    <property type="entry name" value="AAA"/>
    <property type="match status" value="2"/>
</dbReference>
<feature type="region of interest" description="Disordered" evidence="6">
    <location>
        <begin position="20"/>
        <end position="82"/>
    </location>
</feature>
<keyword evidence="2" id="KW-0547">Nucleotide-binding</keyword>
<dbReference type="Pfam" id="PF00005">
    <property type="entry name" value="ABC_tran"/>
    <property type="match status" value="2"/>
</dbReference>
<dbReference type="CDD" id="cd03221">
    <property type="entry name" value="ABCF_EF-3"/>
    <property type="match status" value="2"/>
</dbReference>
<organism evidence="8">
    <name type="scientific">Picocystis salinarum</name>
    <dbReference type="NCBI Taxonomy" id="88271"/>
    <lineage>
        <taxon>Eukaryota</taxon>
        <taxon>Viridiplantae</taxon>
        <taxon>Chlorophyta</taxon>
        <taxon>Picocystophyceae</taxon>
        <taxon>Picocystales</taxon>
        <taxon>Picocystaceae</taxon>
        <taxon>Picocystis</taxon>
    </lineage>
</organism>
<dbReference type="PANTHER" id="PTHR42855:SF1">
    <property type="entry name" value="ABC TRANSPORTER DOMAIN-CONTAINING PROTEIN"/>
    <property type="match status" value="1"/>
</dbReference>
<reference evidence="8" key="1">
    <citation type="submission" date="2021-01" db="EMBL/GenBank/DDBJ databases">
        <authorList>
            <person name="Corre E."/>
            <person name="Pelletier E."/>
            <person name="Niang G."/>
            <person name="Scheremetjew M."/>
            <person name="Finn R."/>
            <person name="Kale V."/>
            <person name="Holt S."/>
            <person name="Cochrane G."/>
            <person name="Meng A."/>
            <person name="Brown T."/>
            <person name="Cohen L."/>
        </authorList>
    </citation>
    <scope>NUCLEOTIDE SEQUENCE</scope>
    <source>
        <strain evidence="8">CCMP1897</strain>
    </source>
</reference>
<dbReference type="Pfam" id="PF12848">
    <property type="entry name" value="ABC_tran_Xtn"/>
    <property type="match status" value="1"/>
</dbReference>
<accession>A0A7S3XC09</accession>
<protein>
    <recommendedName>
        <fullName evidence="7">ABC transporter domain-containing protein</fullName>
    </recommendedName>
</protein>
<evidence type="ECO:0000256" key="5">
    <source>
        <dbReference type="SAM" id="Coils"/>
    </source>
</evidence>
<evidence type="ECO:0000256" key="1">
    <source>
        <dbReference type="ARBA" id="ARBA00022737"/>
    </source>
</evidence>
<dbReference type="GO" id="GO:0016887">
    <property type="term" value="F:ATP hydrolysis activity"/>
    <property type="evidence" value="ECO:0007669"/>
    <property type="project" value="InterPro"/>
</dbReference>
<feature type="compositionally biased region" description="Basic residues" evidence="6">
    <location>
        <begin position="22"/>
        <end position="31"/>
    </location>
</feature>
<evidence type="ECO:0000256" key="4">
    <source>
        <dbReference type="ARBA" id="ARBA00061344"/>
    </source>
</evidence>
<dbReference type="InterPro" id="IPR017871">
    <property type="entry name" value="ABC_transporter-like_CS"/>
</dbReference>
<dbReference type="GO" id="GO:0003676">
    <property type="term" value="F:nucleic acid binding"/>
    <property type="evidence" value="ECO:0007669"/>
    <property type="project" value="UniProtKB-ARBA"/>
</dbReference>
<dbReference type="FunFam" id="3.40.50.300:FF:000011">
    <property type="entry name" value="Putative ABC transporter ATP-binding component"/>
    <property type="match status" value="1"/>
</dbReference>
<dbReference type="PROSITE" id="PS50893">
    <property type="entry name" value="ABC_TRANSPORTER_2"/>
    <property type="match status" value="2"/>
</dbReference>
<feature type="coiled-coil region" evidence="5">
    <location>
        <begin position="181"/>
        <end position="211"/>
    </location>
</feature>
<proteinExistence type="inferred from homology"/>
<feature type="domain" description="ABC transporter" evidence="7">
    <location>
        <begin position="86"/>
        <end position="344"/>
    </location>
</feature>
<dbReference type="InterPro" id="IPR032781">
    <property type="entry name" value="ABC_tran_Xtn"/>
</dbReference>
<dbReference type="InterPro" id="IPR027417">
    <property type="entry name" value="P-loop_NTPase"/>
</dbReference>
<feature type="region of interest" description="Disordered" evidence="6">
    <location>
        <begin position="630"/>
        <end position="683"/>
    </location>
</feature>